<keyword evidence="9" id="KW-0696">RNA-directed RNA polymerase</keyword>
<feature type="domain" description="RdRp catalytic" evidence="8">
    <location>
        <begin position="608"/>
        <end position="817"/>
    </location>
</feature>
<organism evidence="9">
    <name type="scientific">Xinzhou Mosquito Virus</name>
    <dbReference type="NCBI Taxonomy" id="1608142"/>
    <lineage>
        <taxon>Viruses</taxon>
        <taxon>Riboviria</taxon>
        <taxon>Orthornavirae</taxon>
        <taxon>Negarnaviricota</taxon>
        <taxon>Polyploviricotina</taxon>
        <taxon>Bunyaviricetes</taxon>
        <taxon>Elliovirales</taxon>
        <taxon>Peribunyaviridae</taxon>
    </lineage>
</organism>
<evidence type="ECO:0000256" key="7">
    <source>
        <dbReference type="SAM" id="MobiDB-lite"/>
    </source>
</evidence>
<protein>
    <recommendedName>
        <fullName evidence="2">RNA-directed RNA polymerase L</fullName>
        <ecNumber evidence="1">2.7.7.48</ecNumber>
    </recommendedName>
    <alternativeName>
        <fullName evidence="4">Large structural protein</fullName>
    </alternativeName>
    <alternativeName>
        <fullName evidence="6">Replicase</fullName>
    </alternativeName>
    <alternativeName>
        <fullName evidence="5">Transcriptase</fullName>
    </alternativeName>
</protein>
<keyword evidence="3" id="KW-0808">Transferase</keyword>
<dbReference type="Pfam" id="PF04196">
    <property type="entry name" value="Bunya_RdRp"/>
    <property type="match status" value="1"/>
</dbReference>
<evidence type="ECO:0000256" key="5">
    <source>
        <dbReference type="ARBA" id="ARBA00030436"/>
    </source>
</evidence>
<accession>A0A0B5KS04</accession>
<dbReference type="InterPro" id="IPR007099">
    <property type="entry name" value="RNA-dir_pol_NSvirus"/>
</dbReference>
<dbReference type="EMBL" id="KM817701">
    <property type="protein sequence ID" value="AJG39271.1"/>
    <property type="molecule type" value="Viral_cRNA"/>
</dbReference>
<reference evidence="9" key="2">
    <citation type="journal article" date="2015" name="Elife">
        <title>Unprecedented genomic diversity of RNA viruses in arthropods reveals the ancestry of negative-sense RNA viruses.</title>
        <authorList>
            <person name="Li C.X."/>
            <person name="Shi M."/>
            <person name="Tian J.H."/>
            <person name="Lin X.D."/>
            <person name="Kang Y.J."/>
            <person name="Chen L.J."/>
            <person name="Qin X.C."/>
            <person name="Xu J."/>
            <person name="Holmes E.C."/>
            <person name="Zhang Y.Z."/>
        </authorList>
    </citation>
    <scope>NUCLEOTIDE SEQUENCE</scope>
    <source>
        <strain evidence="9">XC3-5</strain>
    </source>
</reference>
<evidence type="ECO:0000256" key="4">
    <source>
        <dbReference type="ARBA" id="ARBA00030285"/>
    </source>
</evidence>
<dbReference type="EC" id="2.7.7.48" evidence="1"/>
<dbReference type="InterPro" id="IPR007322">
    <property type="entry name" value="RNA_pol_bunyavir"/>
</dbReference>
<dbReference type="GO" id="GO:0006351">
    <property type="term" value="P:DNA-templated transcription"/>
    <property type="evidence" value="ECO:0007669"/>
    <property type="project" value="InterPro"/>
</dbReference>
<proteinExistence type="predicted"/>
<evidence type="ECO:0000313" key="9">
    <source>
        <dbReference type="EMBL" id="AJG39271.1"/>
    </source>
</evidence>
<keyword evidence="9" id="KW-0548">Nucleotidyltransferase</keyword>
<dbReference type="GO" id="GO:0039694">
    <property type="term" value="P:viral RNA genome replication"/>
    <property type="evidence" value="ECO:0007669"/>
    <property type="project" value="InterPro"/>
</dbReference>
<feature type="compositionally biased region" description="Basic and acidic residues" evidence="7">
    <location>
        <begin position="335"/>
        <end position="347"/>
    </location>
</feature>
<evidence type="ECO:0000256" key="1">
    <source>
        <dbReference type="ARBA" id="ARBA00012494"/>
    </source>
</evidence>
<evidence type="ECO:0000256" key="3">
    <source>
        <dbReference type="ARBA" id="ARBA00022679"/>
    </source>
</evidence>
<dbReference type="PROSITE" id="PS50525">
    <property type="entry name" value="RDRP_SSRNA_NEG_SEG"/>
    <property type="match status" value="1"/>
</dbReference>
<reference evidence="9" key="1">
    <citation type="submission" date="2014-09" db="EMBL/GenBank/DDBJ databases">
        <authorList>
            <person name="Li C.-X."/>
            <person name="Shi M."/>
            <person name="Tian J.-H."/>
            <person name="Lin X.-D."/>
            <person name="Kang Y.-J."/>
            <person name="Qin X.-C."/>
            <person name="Chen L.-J."/>
            <person name="Xu J."/>
            <person name="Holmes E.C."/>
        </authorList>
    </citation>
    <scope>NUCLEOTIDE SEQUENCE</scope>
    <source>
        <strain evidence="9">XC3-5</strain>
    </source>
</reference>
<dbReference type="GO" id="GO:0003968">
    <property type="term" value="F:RNA-directed RNA polymerase activity"/>
    <property type="evidence" value="ECO:0007669"/>
    <property type="project" value="UniProtKB-KW"/>
</dbReference>
<evidence type="ECO:0000256" key="2">
    <source>
        <dbReference type="ARBA" id="ARBA00018602"/>
    </source>
</evidence>
<evidence type="ECO:0000256" key="6">
    <source>
        <dbReference type="ARBA" id="ARBA00031012"/>
    </source>
</evidence>
<evidence type="ECO:0000259" key="8">
    <source>
        <dbReference type="PROSITE" id="PS50525"/>
    </source>
</evidence>
<feature type="region of interest" description="Disordered" evidence="7">
    <location>
        <begin position="335"/>
        <end position="357"/>
    </location>
</feature>
<name>A0A0B5KS04_9VIRU</name>
<sequence>MYNTNKDEQEKIMERNKEFRKVAHRCDVKGALSEEDLRVLALDGVWGKRFQADEEKREKHKTSKIPFHYDTPTDDIERFLSNASIYDKQDFLGDTMEYSLLEKSMEDLGQDMRSLTFLRDIQKSKVYGALDLITDIAMELTVSIKQHTKPSQVLLKKLGFYDVYLLIIPTTSSEHLFFSIYIPPQEGIEVLCSLPFRILKEAQGGGFYTDFCSVRSDKLANHATIASTFIGLVSYFSYHYKITNITRENFKSSADAVTMANFVLLIRLENKPATEEAITVSRYMYMEVIKSTSFIKPDPFRLINKLSSCVRSRLQLFVTRRIIMAFDRMVEHGVNRISPDDEGRQEDKEEDGPSNDYWSGLINPYTMNQERNAGRVVSLFYLGYAVDKDQIAQENSDYKTIQKAIMKDREFDEEHKERSSGTWDDFHSCPKEKQFSPNVIRAGCRIMQNELRSKYGDGFKDVLATKIIERLSDHMTSDLATLKASARIDHLPWDQIPTAEHCLRERRGRLKVIEAIMDDIGLFKHNPFTSIGPLIEAIEKTSRGVISDLFKKNQHGGLREIYVLTIKSRMVALIMETCSRVICEHFECEAMTHPNKKMEVIEKHKLLASKLAHAKSTKVTEYQCSSDKKSWNNNLVMPALAIPLLMLLPSSMHGMIQRILNMWNERLIQLPHGVMKLLVNKTPLSCATFKQIAEEFANPGSSGRPPLFPYAGASAVILRTGMMQGILHYTSSLLHVSYLKLTTSLIKSYYRKYFPDSVCLIDQMCSSDDSATIISVSHPKDSTVDQDVKLAVHSEVLCQALTTFCNYSCFTNSEKTTSGSASQLEFNSEFIMGNTLAVPIIKWVLASFGVSESQSLLMRLQTFYNLMSQVSSSGLPAQNTTLLQLAQGLLHYKLMGSSLNRYFLNYTEEIKRYPDPNLGFFLIDNIYVPGALGFSYHHWLHCRVHDMFTIRKKSIADGSLGFNPEGGLVDSFLVRHGDSKRYETMIRDMSNGRDIHDVREEINSTPRLLYTSVTNCDEARYKVLAKALTPGTAQALSRGVPFLQAVATSIYGLQTYCYTRSEASYSKSTSKFERAHSKISLLGELRRRMLDEDSIQLDRTTSEALCFPNHRVYKEYYASLLKFCDSEMVPVRMMRHKKSTMRFPHAYSAIPITLFDLVREKWVGFSTRQSVQLINSSWKKYKVLMPWLSESLEETLEKSPFLDHVELYNFVSSSGKKSRKFVRVGPAIRSAHPHGQIEQIARRTYCDGYVLRIKGDLQTDHQRLYKDRRTCMSLALEIPTKDHRESMVRFAARHNPINKGELESITERGRREAVLAVLVSKINGAQDGEIYETLENMGNGLFINWISAQQKVVVEHEGRISVSWRGPGSLLLSNRLFACLVVVNNSDIQRMDVNSMDLLRRNQFLVLKILKEQGLRTSNRRLDSSCRTYFNQSGLSNQSPGTPVLEKAENPILQPSRAANTNFEIKIEQGCLSLMQNYPGLKPSTVISYRVHQQEFGAYQDSSIDTNVWNAWYNQSKLDAQVANDLVISVVKKCQEIDQLTKEEKVDALNLQSFVRSTLLARLRHKGYSDGSLAAQINWEDDVSEDVDEEEEFNFEEYMDAAWDHFEAEALDPNPVMMSWAEKPDENFKDVLPLREVDYEDLLADEDLAAILDNHQIEGKGYELTSTRLTTRYGIMHYWDELIDKFRLVNPLAWSHILDGKTVAGVLNSDYFVRLLLRRDASPGLSFGISLHRALSSEALVAAYSPSIQSSRRSRSSISQEVVSMYDSNLMKMIKESNEFKGNEEILLKMEALMKSARVKTIDQIEKMEEEEEIEMIEPAMGMEREGDNKSKIQEWSNYNRLISAFNKEDLLNSDYLDLLMGMLGSIVDLGLKDSCTAVSSVMRGASLDLLTSKPKFLDKNVFFCLKGEANCGHWIAFVTGVRNDGRAEFIDTMNNEENLQYGLDQMRNLFPNISKEDIVIMRVRSQTLPTCGHGAFMYASHRLMNWHTPEMFDCRCLQNWVKSCLEERKISPMEGVLSTEV</sequence>
<gene>
    <name evidence="9" type="primary">L</name>
</gene>